<dbReference type="RefSeq" id="WP_091568858.1">
    <property type="nucleotide sequence ID" value="NZ_FLRH01000003.1"/>
</dbReference>
<dbReference type="OrthoDB" id="3341861at2"/>
<accession>A0A1A9B4U2</accession>
<dbReference type="AlphaFoldDB" id="A0A1A9B4U2"/>
<reference evidence="4" key="1">
    <citation type="submission" date="2016-06" db="EMBL/GenBank/DDBJ databases">
        <authorList>
            <person name="Varghese N."/>
            <person name="Submissions Spin"/>
        </authorList>
    </citation>
    <scope>NUCLEOTIDE SEQUENCE [LARGE SCALE GENOMIC DNA]</scope>
    <source>
        <strain evidence="4">DSM 45794</strain>
    </source>
</reference>
<feature type="region of interest" description="Disordered" evidence="2">
    <location>
        <begin position="35"/>
        <end position="65"/>
    </location>
</feature>
<evidence type="ECO:0000256" key="2">
    <source>
        <dbReference type="SAM" id="MobiDB-lite"/>
    </source>
</evidence>
<proteinExistence type="predicted"/>
<gene>
    <name evidence="3" type="ORF">GA0070622_0890</name>
</gene>
<keyword evidence="4" id="KW-1185">Reference proteome</keyword>
<sequence length="711" mass="74133">MRTTKVGLDVDERPFVRGMGRAADAAEDLEGALDDVAGSAKDTGDELGRATESTEDLGGSAKDAGRDLDRLRADAARLDRQIDETSEGIRDLARQIAATADEAERAKLSEKLTLERGKQRGQVDLRKLIDFNDDEGKEQGIRYGARFAEGLAAGLARAGGPISSALSAVFGELPPQAQAAIGAGVVAAAAAAAPLVGGAVGGAIVGAAGAGGIVGGIAIAAKHPQVQASAKETGDLFAQTMQRAGVSFVPATLDALGQVRSGIEGMEGDLERAFSATSKYLTPLTDDFLRGAGRAVEGFATAAERAGPAVDALGEIGARVGDVLGDTFEGLSEHSAAGADALLMLWSVFEFGIRSIAGTIEALTAAYGWMEKFAAFISGDVAKLGELVAAQEAAKTSGGGLSDGLQELIGSFTSAGDEAAGAAADIESLDEMMRRMTAENINAEQANLRLEEAIDQVAKAAKDGADKGIDPNTEAGRKNRSALLGMAEAAQSSSEAILRQTGSHEQANAASARARAAFLRAADAMGVEKGEARRLADQLFAIPAKVETKVRALTDEATGQIIGFEKRIRQLDGRVITVRTRITSAGEYIPGVGTQLRRWGGVVEHAQWGRLREAQIAAPVSPARYAWAEPATGGEAFIPRYGDPARSLDILQRAARWYGQQVTPAGAAAGGAQVTNDNRIAVYPQQANWTVHDMEALERRRDALNRLGRPR</sequence>
<feature type="coiled-coil region" evidence="1">
    <location>
        <begin position="426"/>
        <end position="463"/>
    </location>
</feature>
<protein>
    <recommendedName>
        <fullName evidence="5">Phage-related minor tail protein</fullName>
    </recommendedName>
</protein>
<evidence type="ECO:0008006" key="5">
    <source>
        <dbReference type="Google" id="ProtNLM"/>
    </source>
</evidence>
<organism evidence="3 4">
    <name type="scientific">Micromonospora sediminicola</name>
    <dbReference type="NCBI Taxonomy" id="946078"/>
    <lineage>
        <taxon>Bacteria</taxon>
        <taxon>Bacillati</taxon>
        <taxon>Actinomycetota</taxon>
        <taxon>Actinomycetes</taxon>
        <taxon>Micromonosporales</taxon>
        <taxon>Micromonosporaceae</taxon>
        <taxon>Micromonospora</taxon>
    </lineage>
</organism>
<name>A0A1A9B4U2_9ACTN</name>
<keyword evidence="1" id="KW-0175">Coiled coil</keyword>
<dbReference type="STRING" id="946078.GA0070622_0890"/>
<dbReference type="Proteomes" id="UP000199558">
    <property type="component" value="Unassembled WGS sequence"/>
</dbReference>
<evidence type="ECO:0000256" key="1">
    <source>
        <dbReference type="SAM" id="Coils"/>
    </source>
</evidence>
<dbReference type="EMBL" id="FLRH01000003">
    <property type="protein sequence ID" value="SBT63922.1"/>
    <property type="molecule type" value="Genomic_DNA"/>
</dbReference>
<evidence type="ECO:0000313" key="3">
    <source>
        <dbReference type="EMBL" id="SBT63922.1"/>
    </source>
</evidence>
<evidence type="ECO:0000313" key="4">
    <source>
        <dbReference type="Proteomes" id="UP000199558"/>
    </source>
</evidence>